<keyword evidence="6 10" id="KW-0560">Oxidoreductase</keyword>
<evidence type="ECO:0000256" key="6">
    <source>
        <dbReference type="ARBA" id="ARBA00023002"/>
    </source>
</evidence>
<dbReference type="Pfam" id="PF00067">
    <property type="entry name" value="p450"/>
    <property type="match status" value="1"/>
</dbReference>
<evidence type="ECO:0000313" key="12">
    <source>
        <dbReference type="Proteomes" id="UP000218334"/>
    </source>
</evidence>
<evidence type="ECO:0000256" key="8">
    <source>
        <dbReference type="ARBA" id="ARBA00023033"/>
    </source>
</evidence>
<evidence type="ECO:0000256" key="10">
    <source>
        <dbReference type="RuleBase" id="RU000461"/>
    </source>
</evidence>
<evidence type="ECO:0000256" key="4">
    <source>
        <dbReference type="ARBA" id="ARBA00022617"/>
    </source>
</evidence>
<comment type="similarity">
    <text evidence="3 10">Belongs to the cytochrome P450 family.</text>
</comment>
<gene>
    <name evidence="11" type="ORF">ARMSODRAFT_1025085</name>
</gene>
<organism evidence="11 12">
    <name type="scientific">Armillaria solidipes</name>
    <dbReference type="NCBI Taxonomy" id="1076256"/>
    <lineage>
        <taxon>Eukaryota</taxon>
        <taxon>Fungi</taxon>
        <taxon>Dikarya</taxon>
        <taxon>Basidiomycota</taxon>
        <taxon>Agaricomycotina</taxon>
        <taxon>Agaricomycetes</taxon>
        <taxon>Agaricomycetidae</taxon>
        <taxon>Agaricales</taxon>
        <taxon>Marasmiineae</taxon>
        <taxon>Physalacriaceae</taxon>
        <taxon>Armillaria</taxon>
    </lineage>
</organism>
<dbReference type="InterPro" id="IPR050364">
    <property type="entry name" value="Cytochrome_P450_fung"/>
</dbReference>
<evidence type="ECO:0000256" key="9">
    <source>
        <dbReference type="PIRSR" id="PIRSR602401-1"/>
    </source>
</evidence>
<dbReference type="Gene3D" id="1.10.630.10">
    <property type="entry name" value="Cytochrome P450"/>
    <property type="match status" value="1"/>
</dbReference>
<dbReference type="GO" id="GO:0016705">
    <property type="term" value="F:oxidoreductase activity, acting on paired donors, with incorporation or reduction of molecular oxygen"/>
    <property type="evidence" value="ECO:0007669"/>
    <property type="project" value="InterPro"/>
</dbReference>
<accession>A0A2H3ATY8</accession>
<dbReference type="AlphaFoldDB" id="A0A2H3ATY8"/>
<comment type="cofactor">
    <cofactor evidence="1 9">
        <name>heme</name>
        <dbReference type="ChEBI" id="CHEBI:30413"/>
    </cofactor>
</comment>
<dbReference type="PANTHER" id="PTHR46300">
    <property type="entry name" value="P450, PUTATIVE (EUROFUNG)-RELATED-RELATED"/>
    <property type="match status" value="1"/>
</dbReference>
<dbReference type="PRINTS" id="PR00385">
    <property type="entry name" value="P450"/>
</dbReference>
<evidence type="ECO:0000256" key="7">
    <source>
        <dbReference type="ARBA" id="ARBA00023004"/>
    </source>
</evidence>
<dbReference type="InterPro" id="IPR036396">
    <property type="entry name" value="Cyt_P450_sf"/>
</dbReference>
<evidence type="ECO:0000256" key="2">
    <source>
        <dbReference type="ARBA" id="ARBA00005179"/>
    </source>
</evidence>
<keyword evidence="5 9" id="KW-0479">Metal-binding</keyword>
<dbReference type="PRINTS" id="PR00463">
    <property type="entry name" value="EP450I"/>
</dbReference>
<dbReference type="GO" id="GO:0020037">
    <property type="term" value="F:heme binding"/>
    <property type="evidence" value="ECO:0007669"/>
    <property type="project" value="InterPro"/>
</dbReference>
<dbReference type="InterPro" id="IPR001128">
    <property type="entry name" value="Cyt_P450"/>
</dbReference>
<keyword evidence="7 9" id="KW-0408">Iron</keyword>
<dbReference type="InterPro" id="IPR017972">
    <property type="entry name" value="Cyt_P450_CS"/>
</dbReference>
<evidence type="ECO:0000256" key="1">
    <source>
        <dbReference type="ARBA" id="ARBA00001971"/>
    </source>
</evidence>
<dbReference type="Proteomes" id="UP000218334">
    <property type="component" value="Unassembled WGS sequence"/>
</dbReference>
<keyword evidence="4 9" id="KW-0349">Heme</keyword>
<evidence type="ECO:0000313" key="11">
    <source>
        <dbReference type="EMBL" id="PBK62165.1"/>
    </source>
</evidence>
<dbReference type="STRING" id="1076256.A0A2H3ATY8"/>
<dbReference type="CDD" id="cd11065">
    <property type="entry name" value="CYP64-like"/>
    <property type="match status" value="1"/>
</dbReference>
<evidence type="ECO:0000256" key="3">
    <source>
        <dbReference type="ARBA" id="ARBA00010617"/>
    </source>
</evidence>
<dbReference type="SUPFAM" id="SSF48264">
    <property type="entry name" value="Cytochrome P450"/>
    <property type="match status" value="1"/>
</dbReference>
<name>A0A2H3ATY8_9AGAR</name>
<dbReference type="GO" id="GO:0004497">
    <property type="term" value="F:monooxygenase activity"/>
    <property type="evidence" value="ECO:0007669"/>
    <property type="project" value="UniProtKB-KW"/>
</dbReference>
<feature type="binding site" description="axial binding residue" evidence="9">
    <location>
        <position position="436"/>
    </location>
    <ligand>
        <name>heme</name>
        <dbReference type="ChEBI" id="CHEBI:30413"/>
    </ligand>
    <ligandPart>
        <name>Fe</name>
        <dbReference type="ChEBI" id="CHEBI:18248"/>
    </ligandPart>
</feature>
<dbReference type="PANTHER" id="PTHR46300:SF7">
    <property type="entry name" value="P450, PUTATIVE (EUROFUNG)-RELATED"/>
    <property type="match status" value="1"/>
</dbReference>
<dbReference type="PROSITE" id="PS00086">
    <property type="entry name" value="CYTOCHROME_P450"/>
    <property type="match status" value="1"/>
</dbReference>
<dbReference type="GO" id="GO:0005506">
    <property type="term" value="F:iron ion binding"/>
    <property type="evidence" value="ECO:0007669"/>
    <property type="project" value="InterPro"/>
</dbReference>
<sequence>MLISLPAFLYALITTLVAYILARFAYRALVVKGRLPPGPRGLPFIGNVFDMPTDKPWQTFGHWGETYGDVCSATVFGQTFVILNYFETAVDLLDKRGSVNSERPHLTMGGDMVGWKSAIGLLPNGSVLRKQRKLMHSIFGAHVVGKLHKVQETTALQLVRDLIDTPDKFDHHISHRIVSFILSITYGYEVEEDGDALVELVDRAMASFSEVTVPGAFLVDQMPFLRFLPEWIPGMAFKSKARQWAKDLDDMVNVPYKFTERQMATGVENTSFVSALLRDKSVTEHDLKWTAATIYGAAGETTTATIKVFLLTMMLFPGAQKEAHAELNDVLQGRRLPTHQDRDKLPYVNALCKEVLRFHPAVPLSVPHGTAQDDVYNDYLIPKDSMILANLRKMTHDPAVYEDPEVFNPSRFLPGLGRVPERDPRSIIFGFGRRKCPGQYLADEMIFIVCATVLSVFDISKVDGFSQEPVLEPLNGTVSHPAPFKCSITPRSSGAVDLIGAM</sequence>
<keyword evidence="8 10" id="KW-0503">Monooxygenase</keyword>
<reference evidence="12" key="1">
    <citation type="journal article" date="2017" name="Nat. Ecol. Evol.">
        <title>Genome expansion and lineage-specific genetic innovations in the forest pathogenic fungi Armillaria.</title>
        <authorList>
            <person name="Sipos G."/>
            <person name="Prasanna A.N."/>
            <person name="Walter M.C."/>
            <person name="O'Connor E."/>
            <person name="Balint B."/>
            <person name="Krizsan K."/>
            <person name="Kiss B."/>
            <person name="Hess J."/>
            <person name="Varga T."/>
            <person name="Slot J."/>
            <person name="Riley R."/>
            <person name="Boka B."/>
            <person name="Rigling D."/>
            <person name="Barry K."/>
            <person name="Lee J."/>
            <person name="Mihaltcheva S."/>
            <person name="LaButti K."/>
            <person name="Lipzen A."/>
            <person name="Waldron R."/>
            <person name="Moloney N.M."/>
            <person name="Sperisen C."/>
            <person name="Kredics L."/>
            <person name="Vagvoelgyi C."/>
            <person name="Patrignani A."/>
            <person name="Fitzpatrick D."/>
            <person name="Nagy I."/>
            <person name="Doyle S."/>
            <person name="Anderson J.B."/>
            <person name="Grigoriev I.V."/>
            <person name="Gueldener U."/>
            <person name="Muensterkoetter M."/>
            <person name="Nagy L.G."/>
        </authorList>
    </citation>
    <scope>NUCLEOTIDE SEQUENCE [LARGE SCALE GENOMIC DNA]</scope>
    <source>
        <strain evidence="12">28-4</strain>
    </source>
</reference>
<dbReference type="EMBL" id="KZ293469">
    <property type="protein sequence ID" value="PBK62165.1"/>
    <property type="molecule type" value="Genomic_DNA"/>
</dbReference>
<proteinExistence type="inferred from homology"/>
<dbReference type="InterPro" id="IPR002401">
    <property type="entry name" value="Cyt_P450_E_grp-I"/>
</dbReference>
<protein>
    <submittedName>
        <fullName evidence="11">Cytochrome P450</fullName>
    </submittedName>
</protein>
<keyword evidence="12" id="KW-1185">Reference proteome</keyword>
<comment type="pathway">
    <text evidence="2">Secondary metabolite biosynthesis.</text>
</comment>
<evidence type="ECO:0000256" key="5">
    <source>
        <dbReference type="ARBA" id="ARBA00022723"/>
    </source>
</evidence>